<evidence type="ECO:0000313" key="2">
    <source>
        <dbReference type="Proteomes" id="UP001195483"/>
    </source>
</evidence>
<accession>A0AAE0WET9</accession>
<reference evidence="1" key="3">
    <citation type="submission" date="2023-05" db="EMBL/GenBank/DDBJ databases">
        <authorList>
            <person name="Smith C.H."/>
        </authorList>
    </citation>
    <scope>NUCLEOTIDE SEQUENCE</scope>
    <source>
        <strain evidence="1">CHS0354</strain>
        <tissue evidence="1">Mantle</tissue>
    </source>
</reference>
<evidence type="ECO:0000313" key="1">
    <source>
        <dbReference type="EMBL" id="KAK3611594.1"/>
    </source>
</evidence>
<proteinExistence type="predicted"/>
<keyword evidence="2" id="KW-1185">Reference proteome</keyword>
<dbReference type="Proteomes" id="UP001195483">
    <property type="component" value="Unassembled WGS sequence"/>
</dbReference>
<organism evidence="1 2">
    <name type="scientific">Potamilus streckersoni</name>
    <dbReference type="NCBI Taxonomy" id="2493646"/>
    <lineage>
        <taxon>Eukaryota</taxon>
        <taxon>Metazoa</taxon>
        <taxon>Spiralia</taxon>
        <taxon>Lophotrochozoa</taxon>
        <taxon>Mollusca</taxon>
        <taxon>Bivalvia</taxon>
        <taxon>Autobranchia</taxon>
        <taxon>Heteroconchia</taxon>
        <taxon>Palaeoheterodonta</taxon>
        <taxon>Unionida</taxon>
        <taxon>Unionoidea</taxon>
        <taxon>Unionidae</taxon>
        <taxon>Ambleminae</taxon>
        <taxon>Lampsilini</taxon>
        <taxon>Potamilus</taxon>
    </lineage>
</organism>
<protein>
    <submittedName>
        <fullName evidence="1">Uncharacterized protein</fullName>
    </submittedName>
</protein>
<name>A0AAE0WET9_9BIVA</name>
<reference evidence="1" key="2">
    <citation type="journal article" date="2021" name="Genome Biol. Evol.">
        <title>Developing a high-quality reference genome for a parasitic bivalve with doubly uniparental inheritance (Bivalvia: Unionida).</title>
        <authorList>
            <person name="Smith C.H."/>
        </authorList>
    </citation>
    <scope>NUCLEOTIDE SEQUENCE</scope>
    <source>
        <strain evidence="1">CHS0354</strain>
        <tissue evidence="1">Mantle</tissue>
    </source>
</reference>
<comment type="caution">
    <text evidence="1">The sequence shown here is derived from an EMBL/GenBank/DDBJ whole genome shotgun (WGS) entry which is preliminary data.</text>
</comment>
<sequence>MIYVLHHDEPNDFLQVDENLTDNQRPMQVDENLTDNQRPMQVDENLTDNQRPIRLVDVPENDGESVSKRIIARNLALAQRLPIFICQVNELCKVYMT</sequence>
<dbReference type="EMBL" id="JAEAOA010001138">
    <property type="protein sequence ID" value="KAK3611594.1"/>
    <property type="molecule type" value="Genomic_DNA"/>
</dbReference>
<reference evidence="1" key="1">
    <citation type="journal article" date="2021" name="Genome Biol. Evol.">
        <title>A High-Quality Reference Genome for a Parasitic Bivalve with Doubly Uniparental Inheritance (Bivalvia: Unionida).</title>
        <authorList>
            <person name="Smith C.H."/>
        </authorList>
    </citation>
    <scope>NUCLEOTIDE SEQUENCE</scope>
    <source>
        <strain evidence="1">CHS0354</strain>
    </source>
</reference>
<gene>
    <name evidence="1" type="ORF">CHS0354_018287</name>
</gene>
<dbReference type="AlphaFoldDB" id="A0AAE0WET9"/>